<dbReference type="GO" id="GO:0046872">
    <property type="term" value="F:metal ion binding"/>
    <property type="evidence" value="ECO:0007669"/>
    <property type="project" value="UniProtKB-KW"/>
</dbReference>
<sequence length="220" mass="25594">MRLESVNDLLSPGYLKMESGVEDFEDGFKTVSAYTRVPRCKAKMVEWWFGWLGGTEQYKLWHPRDHVFSDWEHRQPGSYIGSSHLVHEYLGGDDGPLFKLRINFRDPREFYDQARYDAFDGTAVCARIGSLEKPVNLGRMTHFVRNTDFGCEMRTRFFLGHVESREPDHAFSEEDKAGIRRELVTEDLAKRLHQHATEEMGYLGELLPVLYRQVTQDVAI</sequence>
<evidence type="ECO:0000256" key="1">
    <source>
        <dbReference type="ARBA" id="ARBA00001947"/>
    </source>
</evidence>
<dbReference type="RefSeq" id="WP_156616571.1">
    <property type="nucleotide sequence ID" value="NZ_WPHR01000048.1"/>
</dbReference>
<accession>A0A6L6VJX6</accession>
<evidence type="ECO:0000256" key="2">
    <source>
        <dbReference type="ARBA" id="ARBA00022723"/>
    </source>
</evidence>
<organism evidence="7 8">
    <name type="scientific">Agrobacterium vitis</name>
    <name type="common">Rhizobium vitis</name>
    <dbReference type="NCBI Taxonomy" id="373"/>
    <lineage>
        <taxon>Bacteria</taxon>
        <taxon>Pseudomonadati</taxon>
        <taxon>Pseudomonadota</taxon>
        <taxon>Alphaproteobacteria</taxon>
        <taxon>Hyphomicrobiales</taxon>
        <taxon>Rhizobiaceae</taxon>
        <taxon>Rhizobium/Agrobacterium group</taxon>
        <taxon>Agrobacterium</taxon>
    </lineage>
</organism>
<dbReference type="Proteomes" id="UP000477951">
    <property type="component" value="Unassembled WGS sequence"/>
</dbReference>
<dbReference type="EMBL" id="WPHR01000048">
    <property type="protein sequence ID" value="MUZ76100.1"/>
    <property type="molecule type" value="Genomic_DNA"/>
</dbReference>
<proteinExistence type="inferred from homology"/>
<evidence type="ECO:0000259" key="6">
    <source>
        <dbReference type="Pfam" id="PF18089"/>
    </source>
</evidence>
<name>A0A6L6VJX6_AGRVI</name>
<comment type="cofactor">
    <cofactor evidence="1">
        <name>Zn(2+)</name>
        <dbReference type="ChEBI" id="CHEBI:29105"/>
    </cofactor>
</comment>
<comment type="similarity">
    <text evidence="5">Belongs to the DAPG/phloretin hydrolase family.</text>
</comment>
<evidence type="ECO:0000313" key="7">
    <source>
        <dbReference type="EMBL" id="MUZ76100.1"/>
    </source>
</evidence>
<evidence type="ECO:0000313" key="8">
    <source>
        <dbReference type="Proteomes" id="UP000477951"/>
    </source>
</evidence>
<gene>
    <name evidence="7" type="ORF">GOZ90_26005</name>
</gene>
<evidence type="ECO:0000256" key="5">
    <source>
        <dbReference type="ARBA" id="ARBA00023459"/>
    </source>
</evidence>
<evidence type="ECO:0000256" key="3">
    <source>
        <dbReference type="ARBA" id="ARBA00022801"/>
    </source>
</evidence>
<feature type="domain" description="DAPG hydrolase PhiG" evidence="6">
    <location>
        <begin position="3"/>
        <end position="212"/>
    </location>
</feature>
<dbReference type="AlphaFoldDB" id="A0A6L6VJX6"/>
<reference evidence="7 8" key="1">
    <citation type="submission" date="2019-12" db="EMBL/GenBank/DDBJ databases">
        <title>Whole-genome sequencing of Allorhizobium vitis.</title>
        <authorList>
            <person name="Gan H.M."/>
            <person name="Szegedi E."/>
            <person name="Burr T."/>
            <person name="Savka M.A."/>
        </authorList>
    </citation>
    <scope>NUCLEOTIDE SEQUENCE [LARGE SCALE GENOMIC DNA]</scope>
    <source>
        <strain evidence="7 8">CG516</strain>
    </source>
</reference>
<keyword evidence="2" id="KW-0479">Metal-binding</keyword>
<protein>
    <recommendedName>
        <fullName evidence="6">DAPG hydrolase PhiG domain-containing protein</fullName>
    </recommendedName>
</protein>
<keyword evidence="3" id="KW-0378">Hydrolase</keyword>
<comment type="caution">
    <text evidence="7">The sequence shown here is derived from an EMBL/GenBank/DDBJ whole genome shotgun (WGS) entry which is preliminary data.</text>
</comment>
<dbReference type="Pfam" id="PF18089">
    <property type="entry name" value="DAPG_hydrolase"/>
    <property type="match status" value="1"/>
</dbReference>
<dbReference type="GO" id="GO:0016787">
    <property type="term" value="F:hydrolase activity"/>
    <property type="evidence" value="ECO:0007669"/>
    <property type="project" value="UniProtKB-KW"/>
</dbReference>
<dbReference type="InterPro" id="IPR041526">
    <property type="entry name" value="DAPG_hydrolase"/>
</dbReference>
<keyword evidence="4" id="KW-0862">Zinc</keyword>
<evidence type="ECO:0000256" key="4">
    <source>
        <dbReference type="ARBA" id="ARBA00022833"/>
    </source>
</evidence>